<name>A0A3B0A5I4_9ACTN</name>
<dbReference type="EMBL" id="RBAN01000002">
    <property type="protein sequence ID" value="RKN55905.1"/>
    <property type="molecule type" value="Genomic_DNA"/>
</dbReference>
<keyword evidence="2" id="KW-1185">Reference proteome</keyword>
<comment type="caution">
    <text evidence="1">The sequence shown here is derived from an EMBL/GenBank/DDBJ whole genome shotgun (WGS) entry which is preliminary data.</text>
</comment>
<evidence type="ECO:0008006" key="3">
    <source>
        <dbReference type="Google" id="ProtNLM"/>
    </source>
</evidence>
<dbReference type="Proteomes" id="UP000279968">
    <property type="component" value="Unassembled WGS sequence"/>
</dbReference>
<evidence type="ECO:0000313" key="1">
    <source>
        <dbReference type="EMBL" id="RKN55905.1"/>
    </source>
</evidence>
<proteinExistence type="predicted"/>
<sequence length="67" mass="7204">MSGVEWRYTPAGRVKHALRHSRDAVAVCGVGLLPASEWRGTGGQAEYELVARLPMCQRCAHAIGGGR</sequence>
<accession>A0A3B0A5I4</accession>
<dbReference type="RefSeq" id="WP_120780088.1">
    <property type="nucleotide sequence ID" value="NZ_JBHLUP010000002.1"/>
</dbReference>
<gene>
    <name evidence="1" type="ORF">D7193_15045</name>
</gene>
<dbReference type="AlphaFoldDB" id="A0A3B0A5I4"/>
<organism evidence="1 2">
    <name type="scientific">Micromonospora costi</name>
    <dbReference type="NCBI Taxonomy" id="1530042"/>
    <lineage>
        <taxon>Bacteria</taxon>
        <taxon>Bacillati</taxon>
        <taxon>Actinomycetota</taxon>
        <taxon>Actinomycetes</taxon>
        <taxon>Micromonosporales</taxon>
        <taxon>Micromonosporaceae</taxon>
        <taxon>Micromonospora</taxon>
    </lineage>
</organism>
<evidence type="ECO:0000313" key="2">
    <source>
        <dbReference type="Proteomes" id="UP000279968"/>
    </source>
</evidence>
<reference evidence="1 2" key="1">
    <citation type="journal article" date="2015" name="Int. J. Syst. Evol. Microbiol.">
        <title>Micromonospora costi sp. nov., isolated from a leaf of Costus speciosus.</title>
        <authorList>
            <person name="Thawai C."/>
        </authorList>
    </citation>
    <scope>NUCLEOTIDE SEQUENCE [LARGE SCALE GENOMIC DNA]</scope>
    <source>
        <strain evidence="1 2">CS1-12</strain>
    </source>
</reference>
<protein>
    <recommendedName>
        <fullName evidence="3">Zinc-finger domain-containing protein</fullName>
    </recommendedName>
</protein>